<gene>
    <name evidence="2" type="ORF">CDAR_462271</name>
</gene>
<protein>
    <submittedName>
        <fullName evidence="2">Uncharacterized protein</fullName>
    </submittedName>
</protein>
<dbReference type="AlphaFoldDB" id="A0AAV4U0Y3"/>
<evidence type="ECO:0000256" key="1">
    <source>
        <dbReference type="SAM" id="MobiDB-lite"/>
    </source>
</evidence>
<name>A0AAV4U0Y3_9ARAC</name>
<feature type="compositionally biased region" description="Basic and acidic residues" evidence="1">
    <location>
        <begin position="93"/>
        <end position="103"/>
    </location>
</feature>
<proteinExistence type="predicted"/>
<comment type="caution">
    <text evidence="2">The sequence shown here is derived from an EMBL/GenBank/DDBJ whole genome shotgun (WGS) entry which is preliminary data.</text>
</comment>
<evidence type="ECO:0000313" key="2">
    <source>
        <dbReference type="EMBL" id="GIY51415.1"/>
    </source>
</evidence>
<dbReference type="Proteomes" id="UP001054837">
    <property type="component" value="Unassembled WGS sequence"/>
</dbReference>
<accession>A0AAV4U0Y3</accession>
<sequence length="103" mass="11720">MRIFCFNKEKDNRQYYSLPSTALCNLSSKQPRLFKSSIFWHSRDSPLRRTSCSNKKRTIPGTNPSPSAILRTPSSVSNDRGRPRFKRMGTSGKHSEGGLRISD</sequence>
<evidence type="ECO:0000313" key="3">
    <source>
        <dbReference type="Proteomes" id="UP001054837"/>
    </source>
</evidence>
<organism evidence="2 3">
    <name type="scientific">Caerostris darwini</name>
    <dbReference type="NCBI Taxonomy" id="1538125"/>
    <lineage>
        <taxon>Eukaryota</taxon>
        <taxon>Metazoa</taxon>
        <taxon>Ecdysozoa</taxon>
        <taxon>Arthropoda</taxon>
        <taxon>Chelicerata</taxon>
        <taxon>Arachnida</taxon>
        <taxon>Araneae</taxon>
        <taxon>Araneomorphae</taxon>
        <taxon>Entelegynae</taxon>
        <taxon>Araneoidea</taxon>
        <taxon>Araneidae</taxon>
        <taxon>Caerostris</taxon>
    </lineage>
</organism>
<feature type="compositionally biased region" description="Polar residues" evidence="1">
    <location>
        <begin position="60"/>
        <end position="78"/>
    </location>
</feature>
<keyword evidence="3" id="KW-1185">Reference proteome</keyword>
<dbReference type="EMBL" id="BPLQ01010525">
    <property type="protein sequence ID" value="GIY51415.1"/>
    <property type="molecule type" value="Genomic_DNA"/>
</dbReference>
<reference evidence="2 3" key="1">
    <citation type="submission" date="2021-06" db="EMBL/GenBank/DDBJ databases">
        <title>Caerostris darwini draft genome.</title>
        <authorList>
            <person name="Kono N."/>
            <person name="Arakawa K."/>
        </authorList>
    </citation>
    <scope>NUCLEOTIDE SEQUENCE [LARGE SCALE GENOMIC DNA]</scope>
</reference>
<feature type="region of interest" description="Disordered" evidence="1">
    <location>
        <begin position="50"/>
        <end position="103"/>
    </location>
</feature>